<sequence>MSPILPQPLFLNKRDVHFKGIELFHVVTSSPNESLLSFAPNADLSSRRQWLRPALTGEWVDNGESPLFRALFEEELRSNPDAYIRLAIMRFCVFLVNHLTPLMRWKVQGKKLFKTRHRVTNF</sequence>
<comment type="caution">
    <text evidence="1">The sequence shown here is derived from an EMBL/GenBank/DDBJ whole genome shotgun (WGS) entry which is preliminary data.</text>
</comment>
<reference evidence="1 2" key="1">
    <citation type="submission" date="2021-06" db="EMBL/GenBank/DDBJ databases">
        <title>Caerostris extrusa draft genome.</title>
        <authorList>
            <person name="Kono N."/>
            <person name="Arakawa K."/>
        </authorList>
    </citation>
    <scope>NUCLEOTIDE SEQUENCE [LARGE SCALE GENOMIC DNA]</scope>
</reference>
<gene>
    <name evidence="1" type="ORF">CEXT_51301</name>
</gene>
<dbReference type="AlphaFoldDB" id="A0AAV4W0A6"/>
<accession>A0AAV4W0A6</accession>
<evidence type="ECO:0000313" key="2">
    <source>
        <dbReference type="Proteomes" id="UP001054945"/>
    </source>
</evidence>
<protein>
    <submittedName>
        <fullName evidence="1">Uncharacterized protein</fullName>
    </submittedName>
</protein>
<keyword evidence="2" id="KW-1185">Reference proteome</keyword>
<evidence type="ECO:0000313" key="1">
    <source>
        <dbReference type="EMBL" id="GIY76132.1"/>
    </source>
</evidence>
<organism evidence="1 2">
    <name type="scientific">Caerostris extrusa</name>
    <name type="common">Bark spider</name>
    <name type="synonym">Caerostris bankana</name>
    <dbReference type="NCBI Taxonomy" id="172846"/>
    <lineage>
        <taxon>Eukaryota</taxon>
        <taxon>Metazoa</taxon>
        <taxon>Ecdysozoa</taxon>
        <taxon>Arthropoda</taxon>
        <taxon>Chelicerata</taxon>
        <taxon>Arachnida</taxon>
        <taxon>Araneae</taxon>
        <taxon>Araneomorphae</taxon>
        <taxon>Entelegynae</taxon>
        <taxon>Araneoidea</taxon>
        <taxon>Araneidae</taxon>
        <taxon>Caerostris</taxon>
    </lineage>
</organism>
<name>A0AAV4W0A6_CAEEX</name>
<proteinExistence type="predicted"/>
<dbReference type="EMBL" id="BPLR01015439">
    <property type="protein sequence ID" value="GIY76132.1"/>
    <property type="molecule type" value="Genomic_DNA"/>
</dbReference>
<dbReference type="Proteomes" id="UP001054945">
    <property type="component" value="Unassembled WGS sequence"/>
</dbReference>